<evidence type="ECO:0000313" key="1">
    <source>
        <dbReference type="EMBL" id="KAF2300923.1"/>
    </source>
</evidence>
<proteinExistence type="predicted"/>
<comment type="caution">
    <text evidence="1">The sequence shown here is derived from an EMBL/GenBank/DDBJ whole genome shotgun (WGS) entry which is preliminary data.</text>
</comment>
<dbReference type="AlphaFoldDB" id="A0A6A6LLD1"/>
<organism evidence="1 2">
    <name type="scientific">Hevea brasiliensis</name>
    <name type="common">Para rubber tree</name>
    <name type="synonym">Siphonia brasiliensis</name>
    <dbReference type="NCBI Taxonomy" id="3981"/>
    <lineage>
        <taxon>Eukaryota</taxon>
        <taxon>Viridiplantae</taxon>
        <taxon>Streptophyta</taxon>
        <taxon>Embryophyta</taxon>
        <taxon>Tracheophyta</taxon>
        <taxon>Spermatophyta</taxon>
        <taxon>Magnoliopsida</taxon>
        <taxon>eudicotyledons</taxon>
        <taxon>Gunneridae</taxon>
        <taxon>Pentapetalae</taxon>
        <taxon>rosids</taxon>
        <taxon>fabids</taxon>
        <taxon>Malpighiales</taxon>
        <taxon>Euphorbiaceae</taxon>
        <taxon>Crotonoideae</taxon>
        <taxon>Micrandreae</taxon>
        <taxon>Hevea</taxon>
    </lineage>
</organism>
<sequence length="179" mass="20158">MGLEKNFRREGPTIVKRSILKGWVNKKGLMEGEARNWGKENVSPMSIVTKVDRSDLRKRAIGKRVEVALIPITLNPKDHLAVRVNDTSAITKSVLEIVESLEIGEKRMYEGRHLGALYIHAKVDLIKQREEECVANYVKANGNWDVDKLSLFLPIAVISAIIDVPAPFITQGEDDYFFG</sequence>
<keyword evidence="2" id="KW-1185">Reference proteome</keyword>
<gene>
    <name evidence="1" type="ORF">GH714_018324</name>
</gene>
<accession>A0A6A6LLD1</accession>
<dbReference type="EMBL" id="JAAGAX010000010">
    <property type="protein sequence ID" value="KAF2300923.1"/>
    <property type="molecule type" value="Genomic_DNA"/>
</dbReference>
<reference evidence="1 2" key="1">
    <citation type="journal article" date="2020" name="Mol. Plant">
        <title>The Chromosome-Based Rubber Tree Genome Provides New Insights into Spurge Genome Evolution and Rubber Biosynthesis.</title>
        <authorList>
            <person name="Liu J."/>
            <person name="Shi C."/>
            <person name="Shi C.C."/>
            <person name="Li W."/>
            <person name="Zhang Q.J."/>
            <person name="Zhang Y."/>
            <person name="Li K."/>
            <person name="Lu H.F."/>
            <person name="Shi C."/>
            <person name="Zhu S.T."/>
            <person name="Xiao Z.Y."/>
            <person name="Nan H."/>
            <person name="Yue Y."/>
            <person name="Zhu X.G."/>
            <person name="Wu Y."/>
            <person name="Hong X.N."/>
            <person name="Fan G.Y."/>
            <person name="Tong Y."/>
            <person name="Zhang D."/>
            <person name="Mao C.L."/>
            <person name="Liu Y.L."/>
            <person name="Hao S.J."/>
            <person name="Liu W.Q."/>
            <person name="Lv M.Q."/>
            <person name="Zhang H.B."/>
            <person name="Liu Y."/>
            <person name="Hu-Tang G.R."/>
            <person name="Wang J.P."/>
            <person name="Wang J.H."/>
            <person name="Sun Y.H."/>
            <person name="Ni S.B."/>
            <person name="Chen W.B."/>
            <person name="Zhang X.C."/>
            <person name="Jiao Y.N."/>
            <person name="Eichler E.E."/>
            <person name="Li G.H."/>
            <person name="Liu X."/>
            <person name="Gao L.Z."/>
        </authorList>
    </citation>
    <scope>NUCLEOTIDE SEQUENCE [LARGE SCALE GENOMIC DNA]</scope>
    <source>
        <strain evidence="2">cv. GT1</strain>
        <tissue evidence="1">Leaf</tissue>
    </source>
</reference>
<name>A0A6A6LLD1_HEVBR</name>
<protein>
    <submittedName>
        <fullName evidence="1">Uncharacterized protein</fullName>
    </submittedName>
</protein>
<evidence type="ECO:0000313" key="2">
    <source>
        <dbReference type="Proteomes" id="UP000467840"/>
    </source>
</evidence>
<dbReference type="Proteomes" id="UP000467840">
    <property type="component" value="Chromosome 4"/>
</dbReference>